<keyword evidence="2" id="KW-0378">Hydrolase</keyword>
<protein>
    <submittedName>
        <fullName evidence="2 3">Deacetylase</fullName>
        <ecNumber evidence="2">3.-.-.-</ecNumber>
    </submittedName>
</protein>
<dbReference type="EMBL" id="CZBE01000031">
    <property type="protein sequence ID" value="CUQ15791.1"/>
    <property type="molecule type" value="Genomic_DNA"/>
</dbReference>
<dbReference type="AlphaFoldDB" id="A0A174U515"/>
<name>A0A174U515_9FIRM</name>
<dbReference type="EMBL" id="NFKP01000004">
    <property type="protein sequence ID" value="OUP70328.1"/>
    <property type="molecule type" value="Genomic_DNA"/>
</dbReference>
<dbReference type="OrthoDB" id="9806342at2"/>
<dbReference type="Gene3D" id="3.20.20.370">
    <property type="entry name" value="Glycoside hydrolase/deacetylase"/>
    <property type="match status" value="1"/>
</dbReference>
<dbReference type="GO" id="GO:0016020">
    <property type="term" value="C:membrane"/>
    <property type="evidence" value="ECO:0007669"/>
    <property type="project" value="TreeGrafter"/>
</dbReference>
<evidence type="ECO:0000313" key="3">
    <source>
        <dbReference type="EMBL" id="OUP70328.1"/>
    </source>
</evidence>
<dbReference type="InterPro" id="IPR050248">
    <property type="entry name" value="Polysacc_deacetylase_ArnD"/>
</dbReference>
<reference evidence="3" key="3">
    <citation type="journal article" date="2018" name="BMC Genomics">
        <title>Whole genome sequencing and function prediction of 133 gut anaerobes isolated from chicken caecum in pure cultures.</title>
        <authorList>
            <person name="Medvecky M."/>
            <person name="Cejkova D."/>
            <person name="Polansky O."/>
            <person name="Karasova D."/>
            <person name="Kubasova T."/>
            <person name="Cizek A."/>
            <person name="Rychlik I."/>
        </authorList>
    </citation>
    <scope>NUCLEOTIDE SEQUENCE</scope>
    <source>
        <strain evidence="3">An175</strain>
    </source>
</reference>
<reference evidence="4 7" key="4">
    <citation type="submission" date="2018-08" db="EMBL/GenBank/DDBJ databases">
        <title>A genome reference for cultivated species of the human gut microbiota.</title>
        <authorList>
            <person name="Zou Y."/>
            <person name="Xue W."/>
            <person name="Luo G."/>
        </authorList>
    </citation>
    <scope>NUCLEOTIDE SEQUENCE [LARGE SCALE GENOMIC DNA]</scope>
    <source>
        <strain evidence="4 7">TF05-12AC</strain>
    </source>
</reference>
<dbReference type="InterPro" id="IPR011330">
    <property type="entry name" value="Glyco_hydro/deAcase_b/a-brl"/>
</dbReference>
<evidence type="ECO:0000313" key="2">
    <source>
        <dbReference type="EMBL" id="CUQ15791.1"/>
    </source>
</evidence>
<dbReference type="Proteomes" id="UP000095765">
    <property type="component" value="Unassembled WGS sequence"/>
</dbReference>
<accession>A0A174U515</accession>
<dbReference type="Proteomes" id="UP000260828">
    <property type="component" value="Unassembled WGS sequence"/>
</dbReference>
<evidence type="ECO:0000313" key="6">
    <source>
        <dbReference type="Proteomes" id="UP000196386"/>
    </source>
</evidence>
<gene>
    <name evidence="2" type="primary">pdaA_2</name>
    <name evidence="3" type="ORF">B5F11_04795</name>
    <name evidence="4" type="ORF">DXC40_04115</name>
    <name evidence="2" type="ORF">ERS852551_03357</name>
</gene>
<dbReference type="RefSeq" id="WP_055246003.1">
    <property type="nucleotide sequence ID" value="NZ_CABIWA010000025.1"/>
</dbReference>
<organism evidence="2 5">
    <name type="scientific">Anaerotruncus colihominis</name>
    <dbReference type="NCBI Taxonomy" id="169435"/>
    <lineage>
        <taxon>Bacteria</taxon>
        <taxon>Bacillati</taxon>
        <taxon>Bacillota</taxon>
        <taxon>Clostridia</taxon>
        <taxon>Eubacteriales</taxon>
        <taxon>Oscillospiraceae</taxon>
        <taxon>Anaerotruncus</taxon>
    </lineage>
</organism>
<dbReference type="SUPFAM" id="SSF88713">
    <property type="entry name" value="Glycoside hydrolase/deacetylase"/>
    <property type="match status" value="1"/>
</dbReference>
<evidence type="ECO:0000313" key="4">
    <source>
        <dbReference type="EMBL" id="RGE70244.1"/>
    </source>
</evidence>
<dbReference type="GO" id="GO:0005975">
    <property type="term" value="P:carbohydrate metabolic process"/>
    <property type="evidence" value="ECO:0007669"/>
    <property type="project" value="InterPro"/>
</dbReference>
<dbReference type="Proteomes" id="UP000196386">
    <property type="component" value="Unassembled WGS sequence"/>
</dbReference>
<dbReference type="EMBL" id="QVME01000001">
    <property type="protein sequence ID" value="RGE70244.1"/>
    <property type="molecule type" value="Genomic_DNA"/>
</dbReference>
<dbReference type="GO" id="GO:0016810">
    <property type="term" value="F:hydrolase activity, acting on carbon-nitrogen (but not peptide) bonds"/>
    <property type="evidence" value="ECO:0007669"/>
    <property type="project" value="InterPro"/>
</dbReference>
<dbReference type="EC" id="3.-.-.-" evidence="2"/>
<dbReference type="PROSITE" id="PS51677">
    <property type="entry name" value="NODB"/>
    <property type="match status" value="1"/>
</dbReference>
<evidence type="ECO:0000259" key="1">
    <source>
        <dbReference type="PROSITE" id="PS51677"/>
    </source>
</evidence>
<sequence length="251" mass="27656">MYRVFAFKRALMGILCLLIAALILLGTAVNIMPVGAPQRALPIYSVETEKPLVSLGINCAWDDSDIDRLLELLDRHSVKATFFFVGDWCDRYPDAVKRIAAAGHELGSHSDTHPDMTKLSREQIEQQLTRSGDKIETLTGVRPTLFRAPSGAYDDEVVQTARALGWEVIQWSNDSLDWKGLSAQEISARVIKQATPGDIMLFHAGKPNTAAALDTVLTELTARGYRFVPVGELIYPAPYTIDHTGRQFAGG</sequence>
<dbReference type="Pfam" id="PF01522">
    <property type="entry name" value="Polysacc_deac_1"/>
    <property type="match status" value="1"/>
</dbReference>
<reference evidence="2 5" key="1">
    <citation type="submission" date="2015-09" db="EMBL/GenBank/DDBJ databases">
        <authorList>
            <consortium name="Pathogen Informatics"/>
        </authorList>
    </citation>
    <scope>NUCLEOTIDE SEQUENCE [LARGE SCALE GENOMIC DNA]</scope>
    <source>
        <strain evidence="2 5">2789STDY5834939</strain>
    </source>
</reference>
<feature type="domain" description="NodB homology" evidence="1">
    <location>
        <begin position="51"/>
        <end position="228"/>
    </location>
</feature>
<reference evidence="6" key="2">
    <citation type="submission" date="2017-04" db="EMBL/GenBank/DDBJ databases">
        <title>Function of individual gut microbiota members based on whole genome sequencing of pure cultures obtained from chicken caecum.</title>
        <authorList>
            <person name="Medvecky M."/>
            <person name="Cejkova D."/>
            <person name="Polansky O."/>
            <person name="Karasova D."/>
            <person name="Kubasova T."/>
            <person name="Cizek A."/>
            <person name="Rychlik I."/>
        </authorList>
    </citation>
    <scope>NUCLEOTIDE SEQUENCE [LARGE SCALE GENOMIC DNA]</scope>
    <source>
        <strain evidence="6">An175</strain>
    </source>
</reference>
<dbReference type="InterPro" id="IPR002509">
    <property type="entry name" value="NODB_dom"/>
</dbReference>
<evidence type="ECO:0000313" key="5">
    <source>
        <dbReference type="Proteomes" id="UP000095765"/>
    </source>
</evidence>
<evidence type="ECO:0000313" key="7">
    <source>
        <dbReference type="Proteomes" id="UP000260828"/>
    </source>
</evidence>
<proteinExistence type="predicted"/>
<dbReference type="PANTHER" id="PTHR10587:SF128">
    <property type="entry name" value="POLYSACCHARIDE DEACETYLASE PDAB-RELATED"/>
    <property type="match status" value="1"/>
</dbReference>
<dbReference type="PANTHER" id="PTHR10587">
    <property type="entry name" value="GLYCOSYL TRANSFERASE-RELATED"/>
    <property type="match status" value="1"/>
</dbReference>